<organism evidence="2 3">
    <name type="scientific">Myroides pelagicus</name>
    <dbReference type="NCBI Taxonomy" id="270914"/>
    <lineage>
        <taxon>Bacteria</taxon>
        <taxon>Pseudomonadati</taxon>
        <taxon>Bacteroidota</taxon>
        <taxon>Flavobacteriia</taxon>
        <taxon>Flavobacteriales</taxon>
        <taxon>Flavobacteriaceae</taxon>
        <taxon>Myroides</taxon>
    </lineage>
</organism>
<proteinExistence type="predicted"/>
<keyword evidence="3" id="KW-1185">Reference proteome</keyword>
<dbReference type="InterPro" id="IPR032710">
    <property type="entry name" value="NTF2-like_dom_sf"/>
</dbReference>
<feature type="domain" description="DUF4440" evidence="1">
    <location>
        <begin position="6"/>
        <end position="106"/>
    </location>
</feature>
<evidence type="ECO:0000259" key="1">
    <source>
        <dbReference type="Pfam" id="PF14534"/>
    </source>
</evidence>
<name>A0A7K1GP99_9FLAO</name>
<dbReference type="EMBL" id="WMJY01000032">
    <property type="protein sequence ID" value="MTH30608.1"/>
    <property type="molecule type" value="Genomic_DNA"/>
</dbReference>
<dbReference type="InterPro" id="IPR027843">
    <property type="entry name" value="DUF4440"/>
</dbReference>
<evidence type="ECO:0000313" key="2">
    <source>
        <dbReference type="EMBL" id="MTH30608.1"/>
    </source>
</evidence>
<dbReference type="OrthoDB" id="997066at2"/>
<dbReference type="Pfam" id="PF14534">
    <property type="entry name" value="DUF4440"/>
    <property type="match status" value="1"/>
</dbReference>
<evidence type="ECO:0000313" key="3">
    <source>
        <dbReference type="Proteomes" id="UP000488936"/>
    </source>
</evidence>
<dbReference type="Gene3D" id="3.10.450.50">
    <property type="match status" value="1"/>
</dbReference>
<dbReference type="SUPFAM" id="SSF54427">
    <property type="entry name" value="NTF2-like"/>
    <property type="match status" value="1"/>
</dbReference>
<dbReference type="Proteomes" id="UP000488936">
    <property type="component" value="Unassembled WGS sequence"/>
</dbReference>
<sequence length="121" mass="13730">MTKQDIINCENKLYQAMKDSDIAVLEELLHDDLLFLIPSGQTITKKMDIASYQSGMMKVNEISSQIENINIIEDIAVITLIIELKGSYDNHVFENNFRYIRFWKETSSAIQVIGGSGVVLD</sequence>
<reference evidence="2 3" key="1">
    <citation type="journal article" date="2006" name="Int. J. Syst. Evol. Microbiol.">
        <title>Myroides pelagicus sp. nov., isolated from seawater in Thailand.</title>
        <authorList>
            <person name="Yoon J."/>
            <person name="Maneerat S."/>
            <person name="Kawai F."/>
            <person name="Yokota A."/>
        </authorList>
    </citation>
    <scope>NUCLEOTIDE SEQUENCE [LARGE SCALE GENOMIC DNA]</scope>
    <source>
        <strain evidence="2 3">SM1T</strain>
    </source>
</reference>
<accession>A0A7K1GP99</accession>
<comment type="caution">
    <text evidence="2">The sequence shown here is derived from an EMBL/GenBank/DDBJ whole genome shotgun (WGS) entry which is preliminary data.</text>
</comment>
<dbReference type="AlphaFoldDB" id="A0A7K1GP99"/>
<gene>
    <name evidence="2" type="ORF">GJV77_11940</name>
</gene>
<protein>
    <submittedName>
        <fullName evidence="2">DUF4440 domain-containing protein</fullName>
    </submittedName>
</protein>
<dbReference type="RefSeq" id="WP_155036588.1">
    <property type="nucleotide sequence ID" value="NZ_JBHTIG010000051.1"/>
</dbReference>